<dbReference type="Pfam" id="PF25398">
    <property type="entry name" value="CUX1_N"/>
    <property type="match status" value="1"/>
</dbReference>
<proteinExistence type="predicted"/>
<dbReference type="OrthoDB" id="10257567at2759"/>
<evidence type="ECO:0000313" key="3">
    <source>
        <dbReference type="Proteomes" id="UP000218811"/>
    </source>
</evidence>
<feature type="domain" description="Cux N-terminal" evidence="1">
    <location>
        <begin position="2"/>
        <end position="43"/>
    </location>
</feature>
<evidence type="ECO:0000313" key="2">
    <source>
        <dbReference type="EMBL" id="PCH43271.1"/>
    </source>
</evidence>
<accession>A0A2H3JN00</accession>
<dbReference type="STRING" id="742152.A0A2H3JN00"/>
<dbReference type="AlphaFoldDB" id="A0A2H3JN00"/>
<organism evidence="2 3">
    <name type="scientific">Wolfiporia cocos (strain MD-104)</name>
    <name type="common">Brown rot fungus</name>
    <dbReference type="NCBI Taxonomy" id="742152"/>
    <lineage>
        <taxon>Eukaryota</taxon>
        <taxon>Fungi</taxon>
        <taxon>Dikarya</taxon>
        <taxon>Basidiomycota</taxon>
        <taxon>Agaricomycotina</taxon>
        <taxon>Agaricomycetes</taxon>
        <taxon>Polyporales</taxon>
        <taxon>Phaeolaceae</taxon>
        <taxon>Wolfiporia</taxon>
    </lineage>
</organism>
<dbReference type="InterPro" id="IPR057476">
    <property type="entry name" value="Cux_N"/>
</dbReference>
<feature type="non-terminal residue" evidence="2">
    <location>
        <position position="1"/>
    </location>
</feature>
<reference evidence="2 3" key="1">
    <citation type="journal article" date="2012" name="Science">
        <title>The Paleozoic origin of enzymatic lignin decomposition reconstructed from 31 fungal genomes.</title>
        <authorList>
            <person name="Floudas D."/>
            <person name="Binder M."/>
            <person name="Riley R."/>
            <person name="Barry K."/>
            <person name="Blanchette R.A."/>
            <person name="Henrissat B."/>
            <person name="Martinez A.T."/>
            <person name="Otillar R."/>
            <person name="Spatafora J.W."/>
            <person name="Yadav J.S."/>
            <person name="Aerts A."/>
            <person name="Benoit I."/>
            <person name="Boyd A."/>
            <person name="Carlson A."/>
            <person name="Copeland A."/>
            <person name="Coutinho P.M."/>
            <person name="de Vries R.P."/>
            <person name="Ferreira P."/>
            <person name="Findley K."/>
            <person name="Foster B."/>
            <person name="Gaskell J."/>
            <person name="Glotzer D."/>
            <person name="Gorecki P."/>
            <person name="Heitman J."/>
            <person name="Hesse C."/>
            <person name="Hori C."/>
            <person name="Igarashi K."/>
            <person name="Jurgens J.A."/>
            <person name="Kallen N."/>
            <person name="Kersten P."/>
            <person name="Kohler A."/>
            <person name="Kuees U."/>
            <person name="Kumar T.K.A."/>
            <person name="Kuo A."/>
            <person name="LaButti K."/>
            <person name="Larrondo L.F."/>
            <person name="Lindquist E."/>
            <person name="Ling A."/>
            <person name="Lombard V."/>
            <person name="Lucas S."/>
            <person name="Lundell T."/>
            <person name="Martin R."/>
            <person name="McLaughlin D.J."/>
            <person name="Morgenstern I."/>
            <person name="Morin E."/>
            <person name="Murat C."/>
            <person name="Nagy L.G."/>
            <person name="Nolan M."/>
            <person name="Ohm R.A."/>
            <person name="Patyshakuliyeva A."/>
            <person name="Rokas A."/>
            <person name="Ruiz-Duenas F.J."/>
            <person name="Sabat G."/>
            <person name="Salamov A."/>
            <person name="Samejima M."/>
            <person name="Schmutz J."/>
            <person name="Slot J.C."/>
            <person name="St John F."/>
            <person name="Stenlid J."/>
            <person name="Sun H."/>
            <person name="Sun S."/>
            <person name="Syed K."/>
            <person name="Tsang A."/>
            <person name="Wiebenga A."/>
            <person name="Young D."/>
            <person name="Pisabarro A."/>
            <person name="Eastwood D.C."/>
            <person name="Martin F."/>
            <person name="Cullen D."/>
            <person name="Grigoriev I.V."/>
            <person name="Hibbett D.S."/>
        </authorList>
    </citation>
    <scope>NUCLEOTIDE SEQUENCE [LARGE SCALE GENOMIC DNA]</scope>
    <source>
        <strain evidence="2 3">MD-104</strain>
    </source>
</reference>
<name>A0A2H3JN00_WOLCO</name>
<evidence type="ECO:0000259" key="1">
    <source>
        <dbReference type="Pfam" id="PF25398"/>
    </source>
</evidence>
<sequence length="71" mass="7977">DISLSELRKALDVQGIEIVENQKESMVGCKALADRTKGRSKFSTRSVSVLMFTKSSRRSWTKRSSLPSRVC</sequence>
<keyword evidence="3" id="KW-1185">Reference proteome</keyword>
<dbReference type="Proteomes" id="UP000218811">
    <property type="component" value="Unassembled WGS sequence"/>
</dbReference>
<dbReference type="EMBL" id="KB468135">
    <property type="protein sequence ID" value="PCH43271.1"/>
    <property type="molecule type" value="Genomic_DNA"/>
</dbReference>
<gene>
    <name evidence="2" type="ORF">WOLCODRAFT_74115</name>
</gene>
<protein>
    <recommendedName>
        <fullName evidence="1">Cux N-terminal domain-containing protein</fullName>
    </recommendedName>
</protein>